<dbReference type="OrthoDB" id="279274at2"/>
<evidence type="ECO:0000313" key="3">
    <source>
        <dbReference type="Proteomes" id="UP000320839"/>
    </source>
</evidence>
<dbReference type="InterPro" id="IPR001646">
    <property type="entry name" value="5peptide_repeat"/>
</dbReference>
<evidence type="ECO:0000313" key="2">
    <source>
        <dbReference type="EMBL" id="QDV20664.1"/>
    </source>
</evidence>
<accession>A0A518FWE5</accession>
<dbReference type="GO" id="GO:0007165">
    <property type="term" value="P:signal transduction"/>
    <property type="evidence" value="ECO:0007669"/>
    <property type="project" value="InterPro"/>
</dbReference>
<evidence type="ECO:0000259" key="1">
    <source>
        <dbReference type="PROSITE" id="PS50104"/>
    </source>
</evidence>
<feature type="domain" description="TIR" evidence="1">
    <location>
        <begin position="293"/>
        <end position="439"/>
    </location>
</feature>
<dbReference type="EMBL" id="CP036317">
    <property type="protein sequence ID" value="QDV20664.1"/>
    <property type="molecule type" value="Genomic_DNA"/>
</dbReference>
<dbReference type="Proteomes" id="UP000320839">
    <property type="component" value="Chromosome"/>
</dbReference>
<name>A0A518FWE5_9PLAN</name>
<dbReference type="Gene3D" id="2.160.20.80">
    <property type="entry name" value="E3 ubiquitin-protein ligase SopA"/>
    <property type="match status" value="2"/>
</dbReference>
<gene>
    <name evidence="2" type="primary">pipB2_4</name>
    <name evidence="2" type="ORF">Pan153_53400</name>
</gene>
<dbReference type="SUPFAM" id="SSF52200">
    <property type="entry name" value="Toll/Interleukin receptor TIR domain"/>
    <property type="match status" value="1"/>
</dbReference>
<reference evidence="2 3" key="1">
    <citation type="submission" date="2019-02" db="EMBL/GenBank/DDBJ databases">
        <title>Deep-cultivation of Planctomycetes and their phenomic and genomic characterization uncovers novel biology.</title>
        <authorList>
            <person name="Wiegand S."/>
            <person name="Jogler M."/>
            <person name="Boedeker C."/>
            <person name="Pinto D."/>
            <person name="Vollmers J."/>
            <person name="Rivas-Marin E."/>
            <person name="Kohn T."/>
            <person name="Peeters S.H."/>
            <person name="Heuer A."/>
            <person name="Rast P."/>
            <person name="Oberbeckmann S."/>
            <person name="Bunk B."/>
            <person name="Jeske O."/>
            <person name="Meyerdierks A."/>
            <person name="Storesund J.E."/>
            <person name="Kallscheuer N."/>
            <person name="Luecker S."/>
            <person name="Lage O.M."/>
            <person name="Pohl T."/>
            <person name="Merkel B.J."/>
            <person name="Hornburger P."/>
            <person name="Mueller R.-W."/>
            <person name="Bruemmer F."/>
            <person name="Labrenz M."/>
            <person name="Spormann A.M."/>
            <person name="Op den Camp H."/>
            <person name="Overmann J."/>
            <person name="Amann R."/>
            <person name="Jetten M.S.M."/>
            <person name="Mascher T."/>
            <person name="Medema M.H."/>
            <person name="Devos D.P."/>
            <person name="Kaster A.-K."/>
            <person name="Ovreas L."/>
            <person name="Rohde M."/>
            <person name="Galperin M.Y."/>
            <person name="Jogler C."/>
        </authorList>
    </citation>
    <scope>NUCLEOTIDE SEQUENCE [LARGE SCALE GENOMIC DNA]</scope>
    <source>
        <strain evidence="2 3">Pan153</strain>
    </source>
</reference>
<dbReference type="Pfam" id="PF00805">
    <property type="entry name" value="Pentapeptide"/>
    <property type="match status" value="4"/>
</dbReference>
<dbReference type="InterPro" id="IPR035897">
    <property type="entry name" value="Toll_tir_struct_dom_sf"/>
</dbReference>
<dbReference type="SUPFAM" id="SSF141571">
    <property type="entry name" value="Pentapeptide repeat-like"/>
    <property type="match status" value="1"/>
</dbReference>
<dbReference type="Gene3D" id="3.40.50.10140">
    <property type="entry name" value="Toll/interleukin-1 receptor homology (TIR) domain"/>
    <property type="match status" value="1"/>
</dbReference>
<organism evidence="2 3">
    <name type="scientific">Gimesia panareensis</name>
    <dbReference type="NCBI Taxonomy" id="2527978"/>
    <lineage>
        <taxon>Bacteria</taxon>
        <taxon>Pseudomonadati</taxon>
        <taxon>Planctomycetota</taxon>
        <taxon>Planctomycetia</taxon>
        <taxon>Planctomycetales</taxon>
        <taxon>Planctomycetaceae</taxon>
        <taxon>Gimesia</taxon>
    </lineage>
</organism>
<dbReference type="PANTHER" id="PTHR14136:SF17">
    <property type="entry name" value="BTB_POZ DOMAIN-CONTAINING PROTEIN KCTD9"/>
    <property type="match status" value="1"/>
</dbReference>
<dbReference type="AlphaFoldDB" id="A0A518FWE5"/>
<sequence length="454" mass="50528">MANPDHVEMVTRGLKAFKKWREEYGFIKLELTDSDLRNINLNNTNLDGANLDGANLSGANLSGTNLCGANLCGANLKKADLCGADLTGGHLSNADLNDACLKKANLCNTDLRKTNFEGSDLSESLLCKANMSGANFKKTNLKNANLSESLLINANFNESCLTKASLSGADMSETNLREANLSWALLIKTNMSKADLEGASLVGANLRRTNMSESNLKNTDLNMALSWYTYWINLDLSQTIGLEKIYHRAPSSIGIDTLEKSVGMIPEIFLRGCGLSDDFISYIPSHFSGSAIEFYSCFISYSHEDKSFARRLHDALQGRGIRCWLDEHQILPGDNIYDRIEHGVRVWDKVLLCASKHSLTSGWVDDELKHAFAKEKQLFKERGEEVLSLIPLNLDGHLFAGWKHPKKNQILERLAADFTSWESDNEKFEVQFERVVKALQTKNSGREPDPIPKL</sequence>
<proteinExistence type="predicted"/>
<dbReference type="PANTHER" id="PTHR14136">
    <property type="entry name" value="BTB_POZ DOMAIN-CONTAINING PROTEIN KCTD9"/>
    <property type="match status" value="1"/>
</dbReference>
<protein>
    <submittedName>
        <fullName evidence="2">Secreted effector protein pipB2</fullName>
    </submittedName>
</protein>
<dbReference type="PROSITE" id="PS50104">
    <property type="entry name" value="TIR"/>
    <property type="match status" value="1"/>
</dbReference>
<dbReference type="InterPro" id="IPR051082">
    <property type="entry name" value="Pentapeptide-BTB/POZ_domain"/>
</dbReference>
<dbReference type="Pfam" id="PF13676">
    <property type="entry name" value="TIR_2"/>
    <property type="match status" value="1"/>
</dbReference>
<dbReference type="InterPro" id="IPR000157">
    <property type="entry name" value="TIR_dom"/>
</dbReference>
<dbReference type="RefSeq" id="WP_145458981.1">
    <property type="nucleotide sequence ID" value="NZ_CP036317.1"/>
</dbReference>